<protein>
    <recommendedName>
        <fullName evidence="2">Alpha/beta hydrolase fold-3 domain-containing protein</fullName>
    </recommendedName>
</protein>
<dbReference type="InterPro" id="IPR013094">
    <property type="entry name" value="AB_hydrolase_3"/>
</dbReference>
<reference evidence="3 4" key="1">
    <citation type="submission" date="2024-10" db="EMBL/GenBank/DDBJ databases">
        <title>Updated reference genomes for cyclostephanoid diatoms.</title>
        <authorList>
            <person name="Roberts W.R."/>
            <person name="Alverson A.J."/>
        </authorList>
    </citation>
    <scope>NUCLEOTIDE SEQUENCE [LARGE SCALE GENOMIC DNA]</scope>
    <source>
        <strain evidence="3 4">AJA228-03</strain>
    </source>
</reference>
<name>A0ABD3SH67_9STRA</name>
<dbReference type="InterPro" id="IPR029058">
    <property type="entry name" value="AB_hydrolase_fold"/>
</dbReference>
<evidence type="ECO:0000313" key="4">
    <source>
        <dbReference type="Proteomes" id="UP001530377"/>
    </source>
</evidence>
<evidence type="ECO:0000256" key="1">
    <source>
        <dbReference type="ARBA" id="ARBA00022801"/>
    </source>
</evidence>
<accession>A0ABD3SH67</accession>
<dbReference type="AlphaFoldDB" id="A0ABD3SH67"/>
<sequence length="525" mass="59195">MLQTMKILNPASIVAAFGESAALSPHPQASDSTDSTTTISSLFSSDEDAADASRLDHDNNLREYFSAANVERMDKIAADENERLNLNLGMPVDLTVFTRRDVAPTGVVQKVLRPPVRTLLRILDSLLAYIESPIFRFWSNRVPLRLRQKLTFLAWGMYLPIHKTLVGRRTGLHRDVSLECHALTSIMYWGRLFPVTVKRMRFSLSQLHVWHPPDQYPQWTLTGHSLETDAVLNKPRNGNRYGIRGHLHEVHHRMKLKRTPTGFRNSTKDASIEDMVVTGQFVQHSSLPSQKVIFWIFGGAFLGGDSKGNLGIAEKMGMLCTNRDKNNRCYDDMRDVFIPDYRLVPEHHLDDAVHDIALAYEYLIYERHIQPDDISLVGVSSGGGLVVLLLQALAKARREFEETSNENDENYCESSSRVVPMPAGGVLMGPFVDYTEPKGSMKEYIKHDLIVNQSVYDEGIPYLEKVLGSHENRVKASPVFGSFEGLPPLCICVSKHEVVFDQAMLLAKRAKEQGVDVTVGVWKYM</sequence>
<dbReference type="PANTHER" id="PTHR48081:SF8">
    <property type="entry name" value="ALPHA_BETA HYDROLASE FOLD-3 DOMAIN-CONTAINING PROTEIN-RELATED"/>
    <property type="match status" value="1"/>
</dbReference>
<dbReference type="InterPro" id="IPR050300">
    <property type="entry name" value="GDXG_lipolytic_enzyme"/>
</dbReference>
<dbReference type="Pfam" id="PF07859">
    <property type="entry name" value="Abhydrolase_3"/>
    <property type="match status" value="1"/>
</dbReference>
<organism evidence="3 4">
    <name type="scientific">Cyclostephanos tholiformis</name>
    <dbReference type="NCBI Taxonomy" id="382380"/>
    <lineage>
        <taxon>Eukaryota</taxon>
        <taxon>Sar</taxon>
        <taxon>Stramenopiles</taxon>
        <taxon>Ochrophyta</taxon>
        <taxon>Bacillariophyta</taxon>
        <taxon>Coscinodiscophyceae</taxon>
        <taxon>Thalassiosirophycidae</taxon>
        <taxon>Stephanodiscales</taxon>
        <taxon>Stephanodiscaceae</taxon>
        <taxon>Cyclostephanos</taxon>
    </lineage>
</organism>
<dbReference type="EMBL" id="JALLPB020000026">
    <property type="protein sequence ID" value="KAL3823924.1"/>
    <property type="molecule type" value="Genomic_DNA"/>
</dbReference>
<dbReference type="Proteomes" id="UP001530377">
    <property type="component" value="Unassembled WGS sequence"/>
</dbReference>
<evidence type="ECO:0000259" key="2">
    <source>
        <dbReference type="Pfam" id="PF07859"/>
    </source>
</evidence>
<feature type="domain" description="Alpha/beta hydrolase fold-3" evidence="2">
    <location>
        <begin position="336"/>
        <end position="523"/>
    </location>
</feature>
<proteinExistence type="predicted"/>
<dbReference type="PANTHER" id="PTHR48081">
    <property type="entry name" value="AB HYDROLASE SUPERFAMILY PROTEIN C4A8.06C"/>
    <property type="match status" value="1"/>
</dbReference>
<gene>
    <name evidence="3" type="ORF">ACHAXA_007895</name>
</gene>
<dbReference type="GO" id="GO:0016787">
    <property type="term" value="F:hydrolase activity"/>
    <property type="evidence" value="ECO:0007669"/>
    <property type="project" value="UniProtKB-KW"/>
</dbReference>
<dbReference type="Gene3D" id="3.40.50.1820">
    <property type="entry name" value="alpha/beta hydrolase"/>
    <property type="match status" value="1"/>
</dbReference>
<dbReference type="SUPFAM" id="SSF53474">
    <property type="entry name" value="alpha/beta-Hydrolases"/>
    <property type="match status" value="1"/>
</dbReference>
<keyword evidence="1" id="KW-0378">Hydrolase</keyword>
<comment type="caution">
    <text evidence="3">The sequence shown here is derived from an EMBL/GenBank/DDBJ whole genome shotgun (WGS) entry which is preliminary data.</text>
</comment>
<keyword evidence="4" id="KW-1185">Reference proteome</keyword>
<evidence type="ECO:0000313" key="3">
    <source>
        <dbReference type="EMBL" id="KAL3823924.1"/>
    </source>
</evidence>